<accession>A0A0V0H0F8</accession>
<sequence>MLVLLEERGGNNDTFIPNSLHSLLAMEAVCWFCIFTHGWDAFATIDYCMVDTQNLTTIARSYEGNASYNHVDFMEGEKVI</sequence>
<name>A0A0V0H0F8_SOLCH</name>
<reference evidence="1" key="1">
    <citation type="submission" date="2015-12" db="EMBL/GenBank/DDBJ databases">
        <title>Gene expression during late stages of embryo sac development: a critical building block for successful pollen-pistil interactions.</title>
        <authorList>
            <person name="Liu Y."/>
            <person name="Joly V."/>
            <person name="Sabar M."/>
            <person name="Matton D.P."/>
        </authorList>
    </citation>
    <scope>NUCLEOTIDE SEQUENCE</scope>
</reference>
<organism evidence="1">
    <name type="scientific">Solanum chacoense</name>
    <name type="common">Chaco potato</name>
    <dbReference type="NCBI Taxonomy" id="4108"/>
    <lineage>
        <taxon>Eukaryota</taxon>
        <taxon>Viridiplantae</taxon>
        <taxon>Streptophyta</taxon>
        <taxon>Embryophyta</taxon>
        <taxon>Tracheophyta</taxon>
        <taxon>Spermatophyta</taxon>
        <taxon>Magnoliopsida</taxon>
        <taxon>eudicotyledons</taxon>
        <taxon>Gunneridae</taxon>
        <taxon>Pentapetalae</taxon>
        <taxon>asterids</taxon>
        <taxon>lamiids</taxon>
        <taxon>Solanales</taxon>
        <taxon>Solanaceae</taxon>
        <taxon>Solanoideae</taxon>
        <taxon>Solaneae</taxon>
        <taxon>Solanum</taxon>
    </lineage>
</organism>
<evidence type="ECO:0000313" key="1">
    <source>
        <dbReference type="EMBL" id="JAP13667.1"/>
    </source>
</evidence>
<proteinExistence type="predicted"/>
<dbReference type="EMBL" id="GEDG01027690">
    <property type="protein sequence ID" value="JAP13667.1"/>
    <property type="molecule type" value="Transcribed_RNA"/>
</dbReference>
<dbReference type="AlphaFoldDB" id="A0A0V0H0F8"/>
<protein>
    <submittedName>
        <fullName evidence="1">Putative ovule protein</fullName>
    </submittedName>
</protein>